<dbReference type="Pfam" id="PF00013">
    <property type="entry name" value="KH_1"/>
    <property type="match status" value="1"/>
</dbReference>
<comment type="caution">
    <text evidence="10">The sequence shown here is derived from an EMBL/GenBank/DDBJ whole genome shotgun (WGS) entry which is preliminary data.</text>
</comment>
<dbReference type="InterPro" id="IPR036612">
    <property type="entry name" value="KH_dom_type_1_sf"/>
</dbReference>
<dbReference type="PANTHER" id="PTHR11252">
    <property type="entry name" value="POLYRIBONUCLEOTIDE NUCLEOTIDYLTRANSFERASE"/>
    <property type="match status" value="1"/>
</dbReference>
<keyword evidence="5 8" id="KW-0479">Metal-binding</keyword>
<dbReference type="InterPro" id="IPR036345">
    <property type="entry name" value="ExoRNase_PH_dom2_sf"/>
</dbReference>
<dbReference type="InterPro" id="IPR012162">
    <property type="entry name" value="PNPase"/>
</dbReference>
<dbReference type="GO" id="GO:0006402">
    <property type="term" value="P:mRNA catabolic process"/>
    <property type="evidence" value="ECO:0007669"/>
    <property type="project" value="UniProtKB-UniRule"/>
</dbReference>
<evidence type="ECO:0000259" key="9">
    <source>
        <dbReference type="PROSITE" id="PS50126"/>
    </source>
</evidence>
<dbReference type="Gene3D" id="2.40.50.140">
    <property type="entry name" value="Nucleic acid-binding proteins"/>
    <property type="match status" value="1"/>
</dbReference>
<evidence type="ECO:0000256" key="5">
    <source>
        <dbReference type="ARBA" id="ARBA00022723"/>
    </source>
</evidence>
<reference evidence="10 11" key="1">
    <citation type="journal article" date="2019" name="ISME J.">
        <title>Genome analyses of uncultured TG2/ZB3 bacteria in 'Margulisbacteria' specifically attached to ectosymbiotic spirochetes of protists in the termite gut.</title>
        <authorList>
            <person name="Utami Y.D."/>
            <person name="Kuwahara H."/>
            <person name="Igai K."/>
            <person name="Murakami T."/>
            <person name="Sugaya K."/>
            <person name="Morikawa T."/>
            <person name="Nagura Y."/>
            <person name="Yuki M."/>
            <person name="Deevong P."/>
            <person name="Inoue T."/>
            <person name="Kihara K."/>
            <person name="Lo N."/>
            <person name="Yamada A."/>
            <person name="Ohkuma M."/>
            <person name="Hongoh Y."/>
        </authorList>
    </citation>
    <scope>NUCLEOTIDE SEQUENCE [LARGE SCALE GENOMIC DNA]</scope>
    <source>
        <strain evidence="10">NkOx7-02</strain>
    </source>
</reference>
<keyword evidence="6 8" id="KW-0460">Magnesium</keyword>
<evidence type="ECO:0000313" key="11">
    <source>
        <dbReference type="Proteomes" id="UP000275925"/>
    </source>
</evidence>
<dbReference type="GO" id="GO:0004654">
    <property type="term" value="F:polyribonucleotide nucleotidyltransferase activity"/>
    <property type="evidence" value="ECO:0007669"/>
    <property type="project" value="UniProtKB-UniRule"/>
</dbReference>
<dbReference type="PIRSF" id="PIRSF005499">
    <property type="entry name" value="PNPase"/>
    <property type="match status" value="1"/>
</dbReference>
<dbReference type="CDD" id="cd02393">
    <property type="entry name" value="KH-I_PNPase"/>
    <property type="match status" value="1"/>
</dbReference>
<dbReference type="PROSITE" id="PS50126">
    <property type="entry name" value="S1"/>
    <property type="match status" value="1"/>
</dbReference>
<organism evidence="10 11">
    <name type="scientific">Candidatus Termititenax persephonae</name>
    <dbReference type="NCBI Taxonomy" id="2218525"/>
    <lineage>
        <taxon>Bacteria</taxon>
        <taxon>Bacillati</taxon>
        <taxon>Candidatus Margulisiibacteriota</taxon>
        <taxon>Candidatus Termititenacia</taxon>
        <taxon>Candidatus Termititenacales</taxon>
        <taxon>Candidatus Termititenacaceae</taxon>
        <taxon>Candidatus Termititenax</taxon>
    </lineage>
</organism>
<dbReference type="InterPro" id="IPR027408">
    <property type="entry name" value="PNPase/RNase_PH_dom_sf"/>
</dbReference>
<dbReference type="InterPro" id="IPR003029">
    <property type="entry name" value="S1_domain"/>
</dbReference>
<evidence type="ECO:0000313" key="10">
    <source>
        <dbReference type="EMBL" id="GBR75392.1"/>
    </source>
</evidence>
<dbReference type="EMBL" id="BGZO01000001">
    <property type="protein sequence ID" value="GBR75392.1"/>
    <property type="molecule type" value="Genomic_DNA"/>
</dbReference>
<feature type="binding site" evidence="8">
    <location>
        <position position="495"/>
    </location>
    <ligand>
        <name>Mg(2+)</name>
        <dbReference type="ChEBI" id="CHEBI:18420"/>
    </ligand>
</feature>
<dbReference type="GO" id="GO:0003723">
    <property type="term" value="F:RNA binding"/>
    <property type="evidence" value="ECO:0007669"/>
    <property type="project" value="UniProtKB-UniRule"/>
</dbReference>
<evidence type="ECO:0000256" key="1">
    <source>
        <dbReference type="ARBA" id="ARBA00007404"/>
    </source>
</evidence>
<dbReference type="GO" id="GO:0006396">
    <property type="term" value="P:RNA processing"/>
    <property type="evidence" value="ECO:0007669"/>
    <property type="project" value="InterPro"/>
</dbReference>
<dbReference type="CDD" id="cd11363">
    <property type="entry name" value="RNase_PH_PNPase_1"/>
    <property type="match status" value="1"/>
</dbReference>
<evidence type="ECO:0000256" key="3">
    <source>
        <dbReference type="ARBA" id="ARBA00022679"/>
    </source>
</evidence>
<feature type="binding site" evidence="8">
    <location>
        <position position="489"/>
    </location>
    <ligand>
        <name>Mg(2+)</name>
        <dbReference type="ChEBI" id="CHEBI:18420"/>
    </ligand>
</feature>
<proteinExistence type="inferred from homology"/>
<sequence>MAKVSVSTEFHGKKYTLETGVIAKQAHGAVMATCGETVVLATAVAADKPREGVDFFPLTVDFIEKYYASGKIPGSFFKREAKPSTDATLTARLIDRPLRPLFPEGFRNDVNIVVTVLSYDGVNMPDHLGMTAASAALSISKIPFAGPIGGVVVGRVDGQLVINPSPEELEKSTLELSIAGTREAVMMVEAEVGLLTEEQMLEALDFGHQELKKLIDLQEELVKKAGVEKMPLSLILPDENLVKNVQGKIGDSLKKALATDGKLAKYAAIDAVQAKLLSDLQAELGAEEYAKKEKEIKGIFHDFEKTAVRSMILDEGQRLDGRQMDELRPLSSEAGLFKRTHGSALFTRGETQALVITTLGTADDEQMIDGLDPTYKKQFFLHYNFPPYSVGEVGRMGSPGRRELGHGNLAERGLRAVLPAHQDFPYTIRIVSEITESNGSSSMASICGGTLSLMDAGVPIKAPVAGIAMGLIKEKDKFQVLTDIMGLEDHLGDMDFKVAGTRDGITALQMDIKIVGVTREIMRQALAQAKTGRMTLLDHLQSTIAAPRHDLNKYAPRIESLMIPVDRIGELIGPGGKTIKKIQETYGVEVNIAEDGKVDIASADGESLRAAKDYIAALMREVEVGDVFENAKVVKIIEIGAFVEVAPGKQGLVHISEIAPQRIAAVTDALSEGQTVKVKCIKIDERGRYNFTIKNA</sequence>
<dbReference type="PROSITE" id="PS50084">
    <property type="entry name" value="KH_TYPE_1"/>
    <property type="match status" value="1"/>
</dbReference>
<comment type="subcellular location">
    <subcellularLocation>
        <location evidence="8">Cytoplasm</location>
    </subcellularLocation>
</comment>
<dbReference type="InterPro" id="IPR015848">
    <property type="entry name" value="PNPase_PH_RNA-bd_bac/org-type"/>
</dbReference>
<accession>A0A388TFI2</accession>
<keyword evidence="11" id="KW-1185">Reference proteome</keyword>
<keyword evidence="2 8" id="KW-0963">Cytoplasm</keyword>
<dbReference type="InterPro" id="IPR036456">
    <property type="entry name" value="PNPase_PH_RNA-bd_sf"/>
</dbReference>
<keyword evidence="3 8" id="KW-0808">Transferase</keyword>
<name>A0A388TFI2_9BACT</name>
<dbReference type="SUPFAM" id="SSF54791">
    <property type="entry name" value="Eukaryotic type KH-domain (KH-domain type I)"/>
    <property type="match status" value="1"/>
</dbReference>
<dbReference type="SMART" id="SM00316">
    <property type="entry name" value="S1"/>
    <property type="match status" value="1"/>
</dbReference>
<comment type="similarity">
    <text evidence="1 8">Belongs to the polyribonucleotide nucleotidyltransferase family.</text>
</comment>
<dbReference type="GO" id="GO:0000175">
    <property type="term" value="F:3'-5'-RNA exonuclease activity"/>
    <property type="evidence" value="ECO:0007669"/>
    <property type="project" value="TreeGrafter"/>
</dbReference>
<dbReference type="GO" id="GO:0005829">
    <property type="term" value="C:cytosol"/>
    <property type="evidence" value="ECO:0007669"/>
    <property type="project" value="TreeGrafter"/>
</dbReference>
<keyword evidence="7 8" id="KW-0694">RNA-binding</keyword>
<dbReference type="Pfam" id="PF03726">
    <property type="entry name" value="PNPase"/>
    <property type="match status" value="1"/>
</dbReference>
<dbReference type="FunFam" id="3.30.230.70:FF:000002">
    <property type="entry name" value="Polyribonucleotide nucleotidyltransferase"/>
    <property type="match status" value="1"/>
</dbReference>
<dbReference type="SUPFAM" id="SSF50249">
    <property type="entry name" value="Nucleic acid-binding proteins"/>
    <property type="match status" value="1"/>
</dbReference>
<dbReference type="InterPro" id="IPR020568">
    <property type="entry name" value="Ribosomal_Su5_D2-typ_SF"/>
</dbReference>
<dbReference type="InterPro" id="IPR015847">
    <property type="entry name" value="ExoRNase_PH_dom2"/>
</dbReference>
<evidence type="ECO:0000256" key="4">
    <source>
        <dbReference type="ARBA" id="ARBA00022695"/>
    </source>
</evidence>
<comment type="cofactor">
    <cofactor evidence="8">
        <name>Mg(2+)</name>
        <dbReference type="ChEBI" id="CHEBI:18420"/>
    </cofactor>
</comment>
<evidence type="ECO:0000256" key="2">
    <source>
        <dbReference type="ARBA" id="ARBA00022490"/>
    </source>
</evidence>
<dbReference type="InterPro" id="IPR004087">
    <property type="entry name" value="KH_dom"/>
</dbReference>
<dbReference type="Gene3D" id="3.30.1370.10">
    <property type="entry name" value="K Homology domain, type 1"/>
    <property type="match status" value="1"/>
</dbReference>
<dbReference type="SMART" id="SM00322">
    <property type="entry name" value="KH"/>
    <property type="match status" value="1"/>
</dbReference>
<dbReference type="Gene3D" id="3.30.230.70">
    <property type="entry name" value="GHMP Kinase, N-terminal domain"/>
    <property type="match status" value="2"/>
</dbReference>
<gene>
    <name evidence="8 10" type="primary">pnp</name>
    <name evidence="10" type="ORF">NO2_0072</name>
</gene>
<dbReference type="HAMAP" id="MF_01595">
    <property type="entry name" value="PNPase"/>
    <property type="match status" value="1"/>
</dbReference>
<evidence type="ECO:0000256" key="8">
    <source>
        <dbReference type="HAMAP-Rule" id="MF_01595"/>
    </source>
</evidence>
<dbReference type="InterPro" id="IPR001247">
    <property type="entry name" value="ExoRNase_PH_dom1"/>
</dbReference>
<dbReference type="PANTHER" id="PTHR11252:SF0">
    <property type="entry name" value="POLYRIBONUCLEOTIDE NUCLEOTIDYLTRANSFERASE 1, MITOCHONDRIAL"/>
    <property type="match status" value="1"/>
</dbReference>
<dbReference type="AlphaFoldDB" id="A0A388TFI2"/>
<dbReference type="InterPro" id="IPR004088">
    <property type="entry name" value="KH_dom_type_1"/>
</dbReference>
<dbReference type="FunFam" id="3.30.1370.10:FF:000001">
    <property type="entry name" value="Polyribonucleotide nucleotidyltransferase"/>
    <property type="match status" value="1"/>
</dbReference>
<dbReference type="Pfam" id="PF00575">
    <property type="entry name" value="S1"/>
    <property type="match status" value="1"/>
</dbReference>
<dbReference type="SUPFAM" id="SSF55666">
    <property type="entry name" value="Ribonuclease PH domain 2-like"/>
    <property type="match status" value="2"/>
</dbReference>
<dbReference type="GO" id="GO:0000287">
    <property type="term" value="F:magnesium ion binding"/>
    <property type="evidence" value="ECO:0007669"/>
    <property type="project" value="UniProtKB-UniRule"/>
</dbReference>
<dbReference type="InterPro" id="IPR012340">
    <property type="entry name" value="NA-bd_OB-fold"/>
</dbReference>
<dbReference type="Pfam" id="PF03725">
    <property type="entry name" value="RNase_PH_C"/>
    <property type="match status" value="2"/>
</dbReference>
<evidence type="ECO:0000256" key="6">
    <source>
        <dbReference type="ARBA" id="ARBA00022842"/>
    </source>
</evidence>
<feature type="domain" description="S1 motif" evidence="9">
    <location>
        <begin position="625"/>
        <end position="694"/>
    </location>
</feature>
<dbReference type="SUPFAM" id="SSF46915">
    <property type="entry name" value="Polynucleotide phosphorylase/guanosine pentaphosphate synthase (PNPase/GPSI), domain 3"/>
    <property type="match status" value="1"/>
</dbReference>
<keyword evidence="4 8" id="KW-0548">Nucleotidyltransferase</keyword>
<dbReference type="Pfam" id="PF01138">
    <property type="entry name" value="RNase_PH"/>
    <property type="match status" value="2"/>
</dbReference>
<dbReference type="CDD" id="cd11364">
    <property type="entry name" value="RNase_PH_PNPase_2"/>
    <property type="match status" value="1"/>
</dbReference>
<comment type="function">
    <text evidence="8">Involved in mRNA degradation. Catalyzes the phosphorolysis of single-stranded polyribonucleotides processively in the 3'- to 5'-direction.</text>
</comment>
<dbReference type="Proteomes" id="UP000275925">
    <property type="component" value="Unassembled WGS sequence"/>
</dbReference>
<dbReference type="NCBIfam" id="TIGR03591">
    <property type="entry name" value="polynuc_phos"/>
    <property type="match status" value="1"/>
</dbReference>
<dbReference type="FunFam" id="3.30.230.70:FF:000001">
    <property type="entry name" value="Polyribonucleotide nucleotidyltransferase"/>
    <property type="match status" value="1"/>
</dbReference>
<comment type="catalytic activity">
    <reaction evidence="8">
        <text>RNA(n+1) + phosphate = RNA(n) + a ribonucleoside 5'-diphosphate</text>
        <dbReference type="Rhea" id="RHEA:22096"/>
        <dbReference type="Rhea" id="RHEA-COMP:14527"/>
        <dbReference type="Rhea" id="RHEA-COMP:17342"/>
        <dbReference type="ChEBI" id="CHEBI:43474"/>
        <dbReference type="ChEBI" id="CHEBI:57930"/>
        <dbReference type="ChEBI" id="CHEBI:140395"/>
        <dbReference type="EC" id="2.7.7.8"/>
    </reaction>
</comment>
<dbReference type="NCBIfam" id="NF008805">
    <property type="entry name" value="PRK11824.1"/>
    <property type="match status" value="1"/>
</dbReference>
<dbReference type="EC" id="2.7.7.8" evidence="8"/>
<dbReference type="CDD" id="cd04472">
    <property type="entry name" value="S1_PNPase"/>
    <property type="match status" value="1"/>
</dbReference>
<protein>
    <recommendedName>
        <fullName evidence="8">Polyribonucleotide nucleotidyltransferase</fullName>
        <ecNumber evidence="8">2.7.7.8</ecNumber>
    </recommendedName>
    <alternativeName>
        <fullName evidence="8">Polynucleotide phosphorylase</fullName>
        <shortName evidence="8">PNPase</shortName>
    </alternativeName>
</protein>
<dbReference type="SUPFAM" id="SSF54211">
    <property type="entry name" value="Ribosomal protein S5 domain 2-like"/>
    <property type="match status" value="2"/>
</dbReference>
<evidence type="ECO:0000256" key="7">
    <source>
        <dbReference type="ARBA" id="ARBA00022884"/>
    </source>
</evidence>